<organism evidence="7">
    <name type="scientific">uncultured organism</name>
    <dbReference type="NCBI Taxonomy" id="155900"/>
    <lineage>
        <taxon>unclassified sequences</taxon>
        <taxon>environmental samples</taxon>
    </lineage>
</organism>
<keyword evidence="1" id="KW-0378">Hydrolase</keyword>
<dbReference type="SUPFAM" id="SSF51445">
    <property type="entry name" value="(Trans)glycosidases"/>
    <property type="match status" value="1"/>
</dbReference>
<dbReference type="InterPro" id="IPR050386">
    <property type="entry name" value="Glycosyl_hydrolase_5"/>
</dbReference>
<feature type="domain" description="BACON" evidence="6">
    <location>
        <begin position="149"/>
        <end position="204"/>
    </location>
</feature>
<evidence type="ECO:0000256" key="4">
    <source>
        <dbReference type="ARBA" id="ARBA00023326"/>
    </source>
</evidence>
<dbReference type="GO" id="GO:0005576">
    <property type="term" value="C:extracellular region"/>
    <property type="evidence" value="ECO:0007669"/>
    <property type="project" value="TreeGrafter"/>
</dbReference>
<dbReference type="InterPro" id="IPR024361">
    <property type="entry name" value="BACON"/>
</dbReference>
<dbReference type="CDD" id="cd14948">
    <property type="entry name" value="BACON"/>
    <property type="match status" value="2"/>
</dbReference>
<evidence type="ECO:0000259" key="6">
    <source>
        <dbReference type="Pfam" id="PF13004"/>
    </source>
</evidence>
<dbReference type="GO" id="GO:0009251">
    <property type="term" value="P:glucan catabolic process"/>
    <property type="evidence" value="ECO:0007669"/>
    <property type="project" value="TreeGrafter"/>
</dbReference>
<dbReference type="Gene3D" id="2.60.40.10">
    <property type="entry name" value="Immunoglobulins"/>
    <property type="match status" value="2"/>
</dbReference>
<dbReference type="Pfam" id="PF13004">
    <property type="entry name" value="BACON"/>
    <property type="match status" value="2"/>
</dbReference>
<dbReference type="AlphaFoldDB" id="E9NSJ3"/>
<protein>
    <submittedName>
        <fullName evidence="7">Putative carbohydrate-active enzyme</fullName>
    </submittedName>
</protein>
<keyword evidence="3" id="KW-0326">Glycosidase</keyword>
<evidence type="ECO:0000259" key="5">
    <source>
        <dbReference type="Pfam" id="PF00150"/>
    </source>
</evidence>
<evidence type="ECO:0000256" key="3">
    <source>
        <dbReference type="ARBA" id="ARBA00023295"/>
    </source>
</evidence>
<evidence type="ECO:0000256" key="2">
    <source>
        <dbReference type="ARBA" id="ARBA00023277"/>
    </source>
</evidence>
<evidence type="ECO:0000313" key="7">
    <source>
        <dbReference type="EMBL" id="ADX05688.1"/>
    </source>
</evidence>
<proteinExistence type="predicted"/>
<dbReference type="EMBL" id="HQ706021">
    <property type="protein sequence ID" value="ADX05688.1"/>
    <property type="molecule type" value="Genomic_DNA"/>
</dbReference>
<feature type="domain" description="BACON" evidence="6">
    <location>
        <begin position="63"/>
        <end position="115"/>
    </location>
</feature>
<dbReference type="InterPro" id="IPR017853">
    <property type="entry name" value="GH"/>
</dbReference>
<dbReference type="PANTHER" id="PTHR31297">
    <property type="entry name" value="GLUCAN ENDO-1,6-BETA-GLUCOSIDASE B"/>
    <property type="match status" value="1"/>
</dbReference>
<dbReference type="Gene3D" id="3.20.20.80">
    <property type="entry name" value="Glycosidases"/>
    <property type="match status" value="1"/>
</dbReference>
<gene>
    <name evidence="7" type="ORF">SARM_0017</name>
</gene>
<feature type="domain" description="Glycoside hydrolase family 5" evidence="5">
    <location>
        <begin position="238"/>
        <end position="551"/>
    </location>
</feature>
<dbReference type="PROSITE" id="PS51257">
    <property type="entry name" value="PROKAR_LIPOPROTEIN"/>
    <property type="match status" value="1"/>
</dbReference>
<keyword evidence="2" id="KW-0119">Carbohydrate metabolism</keyword>
<accession>E9NSJ3</accession>
<keyword evidence="4" id="KW-0624">Polysaccharide degradation</keyword>
<dbReference type="InterPro" id="IPR013783">
    <property type="entry name" value="Ig-like_fold"/>
</dbReference>
<reference evidence="7" key="1">
    <citation type="journal article" date="2011" name="Science">
        <title>Metagenomic discovery of biomass-degrading genes and genomes from cow rumen.</title>
        <authorList>
            <person name="Hess M."/>
            <person name="Sczyrba A."/>
            <person name="Egan R."/>
            <person name="Kim T.W."/>
            <person name="Chokhawala H."/>
            <person name="Schroth G."/>
            <person name="Luo S."/>
            <person name="Clark D.S."/>
            <person name="Chen F."/>
            <person name="Zhang T."/>
            <person name="Mackie R.I."/>
            <person name="Pennacchio L.A."/>
            <person name="Tringe S.G."/>
            <person name="Visel A."/>
            <person name="Woyke T."/>
            <person name="Wang Z."/>
            <person name="Rubin E.M."/>
        </authorList>
    </citation>
    <scope>NUCLEOTIDE SEQUENCE</scope>
</reference>
<dbReference type="SMR" id="E9NSJ3"/>
<dbReference type="PANTHER" id="PTHR31297:SF41">
    <property type="entry name" value="ENDOGLUCANASE, PUTATIVE (AFU_ORTHOLOGUE AFUA_5G01830)-RELATED"/>
    <property type="match status" value="1"/>
</dbReference>
<dbReference type="Pfam" id="PF00150">
    <property type="entry name" value="Cellulase"/>
    <property type="match status" value="1"/>
</dbReference>
<dbReference type="GO" id="GO:0008422">
    <property type="term" value="F:beta-glucosidase activity"/>
    <property type="evidence" value="ECO:0007669"/>
    <property type="project" value="TreeGrafter"/>
</dbReference>
<dbReference type="InterPro" id="IPR001547">
    <property type="entry name" value="Glyco_hydro_5"/>
</dbReference>
<evidence type="ECO:0000256" key="1">
    <source>
        <dbReference type="ARBA" id="ARBA00022801"/>
    </source>
</evidence>
<sequence length="603" mass="64740">MNDIMNKLLTALAALAVMVSCGNSDEPKQEESILTVTTKSLSFDYSGGTQTVNVVSSIDPGINCKDSWLTVTKGEYLDKNVQLTIVAATNTTSSARKGNVSINGDKKTITIEVTQGVLDYPLEVDKTSLSFTYAGGGAAVTASSTSEVTISGGADWCKATAGKQGEDRKTEITVLAGPNLSGASRSTSFTIKCGAESKTVDVTQPALGAIAAAAATALTQDAVYDMFKMGWNLGNQMDANSNGVASETVWGNKKATQATFNGVKAAGYSSVRIPVTYLGHIGDGPAYVLDSKWIDRVAEIVGYAEKAGLKAIINIHHDGADSNYWLSIKDAVSNSTKNAAIKLEIFAIWTQIAEKFKDKGDFLVFESFNEIHDGGWGWSDAFKANPDAQYRILNEWNQVFVDAVRATGGNNATRILGLPGYCANPGFTITGFKMPDGHTSGNRIMVAVHDYDPYDYTLNKDDKGNCLYNQWGHTAQAGKAPSDKEESLVKTFEDLKAAFPDKGMPLYLGEMGCSNRSGDIAIAFQKYYLEYFCKALADRKIPFFLWDNGAAGSGPETMGYINHATGAFVSETTKMLVETMVKAVTTTDPSYTLQSVYNTAPVF</sequence>
<name>E9NSJ3_9ZZZZ</name>